<feature type="chain" id="PRO_5022038324" description="cutinase" evidence="12">
    <location>
        <begin position="19"/>
        <end position="237"/>
    </location>
</feature>
<evidence type="ECO:0000256" key="10">
    <source>
        <dbReference type="ARBA" id="ARBA00034045"/>
    </source>
</evidence>
<comment type="caution">
    <text evidence="13">The sequence shown here is derived from an EMBL/GenBank/DDBJ whole genome shotgun (WGS) entry which is preliminary data.</text>
</comment>
<dbReference type="EC" id="3.1.1.74" evidence="3"/>
<dbReference type="GO" id="GO:0005576">
    <property type="term" value="C:extracellular region"/>
    <property type="evidence" value="ECO:0007669"/>
    <property type="project" value="UniProtKB-SubCell"/>
</dbReference>
<dbReference type="GO" id="GO:0050525">
    <property type="term" value="F:cutinase activity"/>
    <property type="evidence" value="ECO:0007669"/>
    <property type="project" value="UniProtKB-EC"/>
</dbReference>
<feature type="disulfide bond" evidence="11">
    <location>
        <begin position="198"/>
        <end position="205"/>
    </location>
</feature>
<dbReference type="PANTHER" id="PTHR48250">
    <property type="entry name" value="CUTINASE 2-RELATED"/>
    <property type="match status" value="1"/>
</dbReference>
<evidence type="ECO:0000256" key="1">
    <source>
        <dbReference type="ARBA" id="ARBA00004613"/>
    </source>
</evidence>
<protein>
    <recommendedName>
        <fullName evidence="3">cutinase</fullName>
        <ecNumber evidence="3">3.1.1.74</ecNumber>
    </recommendedName>
</protein>
<evidence type="ECO:0000256" key="6">
    <source>
        <dbReference type="ARBA" id="ARBA00022729"/>
    </source>
</evidence>
<reference evidence="13 14" key="1">
    <citation type="journal article" date="2019" name="Appl. Microbiol. Biotechnol.">
        <title>Genome sequence of Isaria javanica and comparative genome analysis insights into family S53 peptidase evolution in fungal entomopathogens.</title>
        <authorList>
            <person name="Lin R."/>
            <person name="Zhang X."/>
            <person name="Xin B."/>
            <person name="Zou M."/>
            <person name="Gao Y."/>
            <person name="Qin F."/>
            <person name="Hu Q."/>
            <person name="Xie B."/>
            <person name="Cheng X."/>
        </authorList>
    </citation>
    <scope>NUCLEOTIDE SEQUENCE [LARGE SCALE GENOMIC DNA]</scope>
    <source>
        <strain evidence="13 14">IJ1G</strain>
    </source>
</reference>
<evidence type="ECO:0000256" key="9">
    <source>
        <dbReference type="ARBA" id="ARBA00023157"/>
    </source>
</evidence>
<dbReference type="EMBL" id="SPUK01000005">
    <property type="protein sequence ID" value="TQV97256.1"/>
    <property type="molecule type" value="Genomic_DNA"/>
</dbReference>
<evidence type="ECO:0000256" key="12">
    <source>
        <dbReference type="SAM" id="SignalP"/>
    </source>
</evidence>
<dbReference type="SMART" id="SM01110">
    <property type="entry name" value="Cutinase"/>
    <property type="match status" value="1"/>
</dbReference>
<dbReference type="InterPro" id="IPR011150">
    <property type="entry name" value="Cutinase_monf"/>
</dbReference>
<evidence type="ECO:0000256" key="5">
    <source>
        <dbReference type="ARBA" id="ARBA00022525"/>
    </source>
</evidence>
<dbReference type="Proteomes" id="UP000315783">
    <property type="component" value="Unassembled WGS sequence"/>
</dbReference>
<evidence type="ECO:0000256" key="8">
    <source>
        <dbReference type="ARBA" id="ARBA00023026"/>
    </source>
</evidence>
<dbReference type="GO" id="GO:0016052">
    <property type="term" value="P:carbohydrate catabolic process"/>
    <property type="evidence" value="ECO:0007669"/>
    <property type="project" value="TreeGrafter"/>
</dbReference>
<comment type="similarity">
    <text evidence="2">Belongs to the cutinase family.</text>
</comment>
<dbReference type="PANTHER" id="PTHR48250:SF3">
    <property type="entry name" value="CUTINASE 1-RELATED"/>
    <property type="match status" value="1"/>
</dbReference>
<keyword evidence="8" id="KW-0843">Virulence</keyword>
<gene>
    <name evidence="13" type="ORF">IF1G_04496</name>
</gene>
<evidence type="ECO:0000256" key="11">
    <source>
        <dbReference type="PIRSR" id="PIRSR611150-2"/>
    </source>
</evidence>
<dbReference type="AlphaFoldDB" id="A0A545V6A9"/>
<proteinExistence type="inferred from homology"/>
<dbReference type="Pfam" id="PF01083">
    <property type="entry name" value="Cutinase"/>
    <property type="match status" value="1"/>
</dbReference>
<evidence type="ECO:0000256" key="2">
    <source>
        <dbReference type="ARBA" id="ARBA00007534"/>
    </source>
</evidence>
<comment type="catalytic activity">
    <reaction evidence="10">
        <text>cutin + H2O = cutin monomers.</text>
        <dbReference type="EC" id="3.1.1.74"/>
    </reaction>
</comment>
<evidence type="ECO:0000313" key="14">
    <source>
        <dbReference type="Proteomes" id="UP000315783"/>
    </source>
</evidence>
<comment type="subcellular location">
    <subcellularLocation>
        <location evidence="1">Secreted</location>
    </subcellularLocation>
</comment>
<dbReference type="InterPro" id="IPR029058">
    <property type="entry name" value="AB_hydrolase_fold"/>
</dbReference>
<dbReference type="OrthoDB" id="3225429at2759"/>
<name>A0A545V6A9_9HYPO</name>
<feature type="signal peptide" evidence="12">
    <location>
        <begin position="1"/>
        <end position="18"/>
    </location>
</feature>
<evidence type="ECO:0000313" key="13">
    <source>
        <dbReference type="EMBL" id="TQV97256.1"/>
    </source>
</evidence>
<evidence type="ECO:0000256" key="4">
    <source>
        <dbReference type="ARBA" id="ARBA00022487"/>
    </source>
</evidence>
<sequence>MKAVAPLFLLSLPVWAAAAPVDSWPENETPWVPSKEEVERGTPGDGTPVWRNDFLLNGCADVILFYARNTYQMGNVGRYPGPALAALLEKRYGVKNVAVQGLNYNGGIFPNVKAQGTEDKAIALLKHLITDAFFACRKSKIVVAAYGQGACAVHAAFETLDADILERVNGVVTFGDPRKVQHNNKIPNYPVEKTLFICNSGDTFCEEGLMIWNLVHGDYERRAPEAARFLIEMMDQA</sequence>
<keyword evidence="7" id="KW-0378">Hydrolase</keyword>
<organism evidence="13 14">
    <name type="scientific">Cordyceps javanica</name>
    <dbReference type="NCBI Taxonomy" id="43265"/>
    <lineage>
        <taxon>Eukaryota</taxon>
        <taxon>Fungi</taxon>
        <taxon>Dikarya</taxon>
        <taxon>Ascomycota</taxon>
        <taxon>Pezizomycotina</taxon>
        <taxon>Sordariomycetes</taxon>
        <taxon>Hypocreomycetidae</taxon>
        <taxon>Hypocreales</taxon>
        <taxon>Cordycipitaceae</taxon>
        <taxon>Cordyceps</taxon>
    </lineage>
</organism>
<evidence type="ECO:0000256" key="3">
    <source>
        <dbReference type="ARBA" id="ARBA00013095"/>
    </source>
</evidence>
<keyword evidence="14" id="KW-1185">Reference proteome</keyword>
<dbReference type="STRING" id="43265.A0A545V6A9"/>
<evidence type="ECO:0000256" key="7">
    <source>
        <dbReference type="ARBA" id="ARBA00022801"/>
    </source>
</evidence>
<dbReference type="SUPFAM" id="SSF53474">
    <property type="entry name" value="alpha/beta-Hydrolases"/>
    <property type="match status" value="1"/>
</dbReference>
<keyword evidence="6 12" id="KW-0732">Signal</keyword>
<accession>A0A545V6A9</accession>
<keyword evidence="4" id="KW-0719">Serine esterase</keyword>
<dbReference type="InterPro" id="IPR000675">
    <property type="entry name" value="Cutinase/axe"/>
</dbReference>
<keyword evidence="5" id="KW-0964">Secreted</keyword>
<keyword evidence="9 11" id="KW-1015">Disulfide bond</keyword>
<dbReference type="Gene3D" id="3.40.50.1820">
    <property type="entry name" value="alpha/beta hydrolase"/>
    <property type="match status" value="1"/>
</dbReference>
<feature type="disulfide bond" evidence="11">
    <location>
        <begin position="59"/>
        <end position="136"/>
    </location>
</feature>